<keyword evidence="3" id="KW-0560">Oxidoreductase</keyword>
<dbReference type="GO" id="GO:0048038">
    <property type="term" value="F:quinone binding"/>
    <property type="evidence" value="ECO:0007669"/>
    <property type="project" value="TreeGrafter"/>
</dbReference>
<dbReference type="PROSITE" id="PS00061">
    <property type="entry name" value="ADH_SHORT"/>
    <property type="match status" value="1"/>
</dbReference>
<comment type="similarity">
    <text evidence="1">Belongs to the short-chain dehydrogenases/reductases (SDR) family.</text>
</comment>
<dbReference type="InterPro" id="IPR002347">
    <property type="entry name" value="SDR_fam"/>
</dbReference>
<name>A0A2P7Z0N1_9PEZI</name>
<evidence type="ECO:0000256" key="2">
    <source>
        <dbReference type="ARBA" id="ARBA00022857"/>
    </source>
</evidence>
<dbReference type="SUPFAM" id="SSF51735">
    <property type="entry name" value="NAD(P)-binding Rossmann-fold domains"/>
    <property type="match status" value="1"/>
</dbReference>
<dbReference type="Pfam" id="PF13561">
    <property type="entry name" value="adh_short_C2"/>
    <property type="match status" value="1"/>
</dbReference>
<proteinExistence type="inferred from homology"/>
<comment type="caution">
    <text evidence="4">The sequence shown here is derived from an EMBL/GenBank/DDBJ whole genome shotgun (WGS) entry which is preliminary data.</text>
</comment>
<reference evidence="4 5" key="1">
    <citation type="submission" date="2017-05" db="EMBL/GenBank/DDBJ databases">
        <title>Draft genome sequence of Elsinoe australis.</title>
        <authorList>
            <person name="Cheng Q."/>
        </authorList>
    </citation>
    <scope>NUCLEOTIDE SEQUENCE [LARGE SCALE GENOMIC DNA]</scope>
    <source>
        <strain evidence="4 5">NL1</strain>
    </source>
</reference>
<dbReference type="PRINTS" id="PR00081">
    <property type="entry name" value="GDHRDH"/>
</dbReference>
<dbReference type="InterPro" id="IPR036291">
    <property type="entry name" value="NAD(P)-bd_dom_sf"/>
</dbReference>
<dbReference type="OrthoDB" id="417891at2759"/>
<accession>A0A2P7Z0N1</accession>
<dbReference type="Gene3D" id="3.40.50.720">
    <property type="entry name" value="NAD(P)-binding Rossmann-like Domain"/>
    <property type="match status" value="1"/>
</dbReference>
<evidence type="ECO:0000256" key="3">
    <source>
        <dbReference type="ARBA" id="ARBA00023002"/>
    </source>
</evidence>
<dbReference type="CDD" id="cd05233">
    <property type="entry name" value="SDR_c"/>
    <property type="match status" value="1"/>
</dbReference>
<dbReference type="PRINTS" id="PR00080">
    <property type="entry name" value="SDRFAMILY"/>
</dbReference>
<dbReference type="FunFam" id="3.40.50.720:FF:000173">
    <property type="entry name" value="3-oxoacyl-[acyl-carrier protein] reductase"/>
    <property type="match status" value="1"/>
</dbReference>
<dbReference type="EMBL" id="NHZQ01000342">
    <property type="protein sequence ID" value="PSK41775.1"/>
    <property type="molecule type" value="Genomic_DNA"/>
</dbReference>
<evidence type="ECO:0000313" key="5">
    <source>
        <dbReference type="Proteomes" id="UP000243723"/>
    </source>
</evidence>
<dbReference type="InterPro" id="IPR020904">
    <property type="entry name" value="Sc_DH/Rdtase_CS"/>
</dbReference>
<dbReference type="PANTHER" id="PTHR42760:SF127">
    <property type="entry name" value="3-KETOACYL-ACYL CARRIER PROTEIN REDUCTASE-RELATED"/>
    <property type="match status" value="1"/>
</dbReference>
<dbReference type="STRING" id="40998.A0A2P7Z0N1"/>
<protein>
    <submittedName>
        <fullName evidence="4">3-oxoacyl</fullName>
    </submittedName>
</protein>
<organism evidence="4 5">
    <name type="scientific">Elsinoe australis</name>
    <dbReference type="NCBI Taxonomy" id="40998"/>
    <lineage>
        <taxon>Eukaryota</taxon>
        <taxon>Fungi</taxon>
        <taxon>Dikarya</taxon>
        <taxon>Ascomycota</taxon>
        <taxon>Pezizomycotina</taxon>
        <taxon>Dothideomycetes</taxon>
        <taxon>Dothideomycetidae</taxon>
        <taxon>Myriangiales</taxon>
        <taxon>Elsinoaceae</taxon>
        <taxon>Elsinoe</taxon>
    </lineage>
</organism>
<gene>
    <name evidence="4" type="ORF">B9Z65_9161</name>
</gene>
<evidence type="ECO:0000256" key="1">
    <source>
        <dbReference type="ARBA" id="ARBA00006484"/>
    </source>
</evidence>
<keyword evidence="5" id="KW-1185">Reference proteome</keyword>
<dbReference type="AlphaFoldDB" id="A0A2P7Z0N1"/>
<dbReference type="PANTHER" id="PTHR42760">
    <property type="entry name" value="SHORT-CHAIN DEHYDROGENASES/REDUCTASES FAMILY MEMBER"/>
    <property type="match status" value="1"/>
</dbReference>
<dbReference type="GO" id="GO:0006633">
    <property type="term" value="P:fatty acid biosynthetic process"/>
    <property type="evidence" value="ECO:0007669"/>
    <property type="project" value="TreeGrafter"/>
</dbReference>
<sequence>MAKVDNNISRRLVLITGASGGIGSACARRLYSQGASLALTYSTNSSSVDTLIQSLPSSTDQKCSSHKVDVASADDITRLFDEIKSQHGHHPDILISNAGYGKRISNIVDIPLDEFDKMYTVNLRASFLLSKLSVPHMSEQGWGRIIFVSSIAAIGGGINGCHYAASKAGLTGMMKNLSQKLAGDGITVNDISPAMIGDTGMIKDAKAVEGTPGDVKNIPVGRLGTPEECANAVSMLCETGYITGQSIFLTGGLK</sequence>
<dbReference type="PROSITE" id="PS51257">
    <property type="entry name" value="PROKAR_LIPOPROTEIN"/>
    <property type="match status" value="1"/>
</dbReference>
<keyword evidence="2" id="KW-0521">NADP</keyword>
<evidence type="ECO:0000313" key="4">
    <source>
        <dbReference type="EMBL" id="PSK41775.1"/>
    </source>
</evidence>
<dbReference type="Proteomes" id="UP000243723">
    <property type="component" value="Unassembled WGS sequence"/>
</dbReference>
<dbReference type="GO" id="GO:0016616">
    <property type="term" value="F:oxidoreductase activity, acting on the CH-OH group of donors, NAD or NADP as acceptor"/>
    <property type="evidence" value="ECO:0007669"/>
    <property type="project" value="TreeGrafter"/>
</dbReference>